<dbReference type="GO" id="GO:0032259">
    <property type="term" value="P:methylation"/>
    <property type="evidence" value="ECO:0007669"/>
    <property type="project" value="UniProtKB-KW"/>
</dbReference>
<name>A0A1H6ARJ1_9FLAO</name>
<evidence type="ECO:0000256" key="1">
    <source>
        <dbReference type="ARBA" id="ARBA00022603"/>
    </source>
</evidence>
<protein>
    <submittedName>
        <fullName evidence="4">Predicted O-methyltransferase YrrM</fullName>
    </submittedName>
</protein>
<accession>A0A1H6ARJ1</accession>
<organism evidence="4 5">
    <name type="scientific">Flavobacterium urumqiense</name>
    <dbReference type="NCBI Taxonomy" id="935224"/>
    <lineage>
        <taxon>Bacteria</taxon>
        <taxon>Pseudomonadati</taxon>
        <taxon>Bacteroidota</taxon>
        <taxon>Flavobacteriia</taxon>
        <taxon>Flavobacteriales</taxon>
        <taxon>Flavobacteriaceae</taxon>
        <taxon>Flavobacterium</taxon>
    </lineage>
</organism>
<keyword evidence="5" id="KW-1185">Reference proteome</keyword>
<reference evidence="5" key="1">
    <citation type="submission" date="2016-10" db="EMBL/GenBank/DDBJ databases">
        <authorList>
            <person name="Varghese N."/>
            <person name="Submissions S."/>
        </authorList>
    </citation>
    <scope>NUCLEOTIDE SEQUENCE [LARGE SCALE GENOMIC DNA]</scope>
    <source>
        <strain evidence="5">CGMCC 1.9230</strain>
    </source>
</reference>
<sequence>MNKILENIFETKKFTNSKNQTIYIHSETRKEQCEYLQNIIKTNNFKKSIEIGFAFGISTFAITEEIVNNGGSHLVIDKFQHSDWNSDGIDLVNQAGYTEKIEYFEEFCYVVLPSLLEKGRKFDFAYIDSTKQFDWLLVNFFYIDKLLEINGMIVFDDVSFPGIRKLLRYISQFPNYKVHSQNPSNNRISQLRKLAKFLKLLPYHHKLLSIEILKPDFDLGINSHCVVIQKINNDTRNWDWHVSF</sequence>
<dbReference type="OrthoDB" id="5464618at2"/>
<evidence type="ECO:0000313" key="5">
    <source>
        <dbReference type="Proteomes" id="UP000236737"/>
    </source>
</evidence>
<dbReference type="EMBL" id="FNVP01000019">
    <property type="protein sequence ID" value="SEG51308.1"/>
    <property type="molecule type" value="Genomic_DNA"/>
</dbReference>
<dbReference type="Proteomes" id="UP000236737">
    <property type="component" value="Unassembled WGS sequence"/>
</dbReference>
<dbReference type="GO" id="GO:0008171">
    <property type="term" value="F:O-methyltransferase activity"/>
    <property type="evidence" value="ECO:0007669"/>
    <property type="project" value="InterPro"/>
</dbReference>
<dbReference type="InterPro" id="IPR002935">
    <property type="entry name" value="SAM_O-MeTrfase"/>
</dbReference>
<evidence type="ECO:0000256" key="3">
    <source>
        <dbReference type="ARBA" id="ARBA00022691"/>
    </source>
</evidence>
<keyword evidence="3" id="KW-0949">S-adenosyl-L-methionine</keyword>
<evidence type="ECO:0000313" key="4">
    <source>
        <dbReference type="EMBL" id="SEG51308.1"/>
    </source>
</evidence>
<keyword evidence="1 4" id="KW-0489">Methyltransferase</keyword>
<dbReference type="RefSeq" id="WP_104000991.1">
    <property type="nucleotide sequence ID" value="NZ_FNVP01000019.1"/>
</dbReference>
<dbReference type="SUPFAM" id="SSF53335">
    <property type="entry name" value="S-adenosyl-L-methionine-dependent methyltransferases"/>
    <property type="match status" value="1"/>
</dbReference>
<dbReference type="Pfam" id="PF01596">
    <property type="entry name" value="Methyltransf_3"/>
    <property type="match status" value="1"/>
</dbReference>
<proteinExistence type="predicted"/>
<dbReference type="PROSITE" id="PS51682">
    <property type="entry name" value="SAM_OMT_I"/>
    <property type="match status" value="1"/>
</dbReference>
<keyword evidence="2 4" id="KW-0808">Transferase</keyword>
<evidence type="ECO:0000256" key="2">
    <source>
        <dbReference type="ARBA" id="ARBA00022679"/>
    </source>
</evidence>
<dbReference type="Gene3D" id="3.40.50.150">
    <property type="entry name" value="Vaccinia Virus protein VP39"/>
    <property type="match status" value="1"/>
</dbReference>
<dbReference type="AlphaFoldDB" id="A0A1H6ARJ1"/>
<gene>
    <name evidence="4" type="ORF">SAMN04488130_11932</name>
</gene>
<dbReference type="InterPro" id="IPR029063">
    <property type="entry name" value="SAM-dependent_MTases_sf"/>
</dbReference>